<dbReference type="STRING" id="927083.DB32_001036"/>
<dbReference type="Proteomes" id="UP000034883">
    <property type="component" value="Chromosome"/>
</dbReference>
<dbReference type="PROSITE" id="PS51257">
    <property type="entry name" value="PROKAR_LIPOPROTEIN"/>
    <property type="match status" value="1"/>
</dbReference>
<dbReference type="AlphaFoldDB" id="A0A0F6VZV7"/>
<sequence>MVFGVRAHVRAALILFALVGSCIEGLPVPRVDSTQLSRPVGRRELERWTRILRGAGMDVDETTLRTRVVEISSELTVVHDRARDPLRRWFELTHTTQRWSLFPVADPDPDWMHVDARIDGEWTLLYRPNDPEHAFLASTLEYRRVRAVWNPGSGGTRADHPRFVDWLAHEIFARRDDVDAVRVRYLRHHVSLPGEPPDPETRWMFDEVRER</sequence>
<proteinExistence type="predicted"/>
<organism evidence="1 2">
    <name type="scientific">Sandaracinus amylolyticus</name>
    <dbReference type="NCBI Taxonomy" id="927083"/>
    <lineage>
        <taxon>Bacteria</taxon>
        <taxon>Pseudomonadati</taxon>
        <taxon>Myxococcota</taxon>
        <taxon>Polyangia</taxon>
        <taxon>Polyangiales</taxon>
        <taxon>Sandaracinaceae</taxon>
        <taxon>Sandaracinus</taxon>
    </lineage>
</organism>
<evidence type="ECO:0000313" key="2">
    <source>
        <dbReference type="Proteomes" id="UP000034883"/>
    </source>
</evidence>
<dbReference type="KEGG" id="samy:DB32_001036"/>
<evidence type="ECO:0000313" key="1">
    <source>
        <dbReference type="EMBL" id="AKF03887.1"/>
    </source>
</evidence>
<dbReference type="EMBL" id="CP011125">
    <property type="protein sequence ID" value="AKF03887.1"/>
    <property type="molecule type" value="Genomic_DNA"/>
</dbReference>
<name>A0A0F6VZV7_9BACT</name>
<gene>
    <name evidence="1" type="ORF">DB32_001036</name>
</gene>
<keyword evidence="2" id="KW-1185">Reference proteome</keyword>
<reference evidence="1 2" key="1">
    <citation type="submission" date="2015-03" db="EMBL/GenBank/DDBJ databases">
        <title>Genome assembly of Sandaracinus amylolyticus DSM 53668.</title>
        <authorList>
            <person name="Sharma G."/>
            <person name="Subramanian S."/>
        </authorList>
    </citation>
    <scope>NUCLEOTIDE SEQUENCE [LARGE SCALE GENOMIC DNA]</scope>
    <source>
        <strain evidence="1 2">DSM 53668</strain>
    </source>
</reference>
<protein>
    <recommendedName>
        <fullName evidence="3">Lipoprotein</fullName>
    </recommendedName>
</protein>
<evidence type="ECO:0008006" key="3">
    <source>
        <dbReference type="Google" id="ProtNLM"/>
    </source>
</evidence>
<accession>A0A0F6VZV7</accession>